<dbReference type="PANTHER" id="PTHR45790">
    <property type="entry name" value="SIROHEME SYNTHASE-RELATED"/>
    <property type="match status" value="1"/>
</dbReference>
<feature type="binding site" evidence="15">
    <location>
        <position position="309"/>
    </location>
    <ligand>
        <name>S-adenosyl-L-methionine</name>
        <dbReference type="ChEBI" id="CHEBI:59789"/>
    </ligand>
</feature>
<evidence type="ECO:0000256" key="2">
    <source>
        <dbReference type="ARBA" id="ARBA00005879"/>
    </source>
</evidence>
<keyword evidence="7 15" id="KW-0560">Oxidoreductase</keyword>
<feature type="binding site" evidence="15">
    <location>
        <position position="415"/>
    </location>
    <ligand>
        <name>S-adenosyl-L-methionine</name>
        <dbReference type="ChEBI" id="CHEBI:59789"/>
    </ligand>
</feature>
<dbReference type="Gene3D" id="3.40.50.720">
    <property type="entry name" value="NAD(P)-binding Rossmann-like Domain"/>
    <property type="match status" value="1"/>
</dbReference>
<reference evidence="22 23" key="1">
    <citation type="submission" date="2015-10" db="EMBL/GenBank/DDBJ databases">
        <title>Genome sequencing and analysis of members of genus Stenotrophomonas.</title>
        <authorList>
            <person name="Patil P.P."/>
            <person name="Midha S."/>
            <person name="Patil P.B."/>
        </authorList>
    </citation>
    <scope>NUCLEOTIDE SEQUENCE [LARGE SCALE GENOMIC DNA]</scope>
    <source>
        <strain evidence="22 23">JCM 16536</strain>
    </source>
</reference>
<comment type="similarity">
    <text evidence="15">In the C-terminal section; belongs to the precorrin methyltransferase family.</text>
</comment>
<dbReference type="GO" id="GO:0009236">
    <property type="term" value="P:cobalamin biosynthetic process"/>
    <property type="evidence" value="ECO:0007669"/>
    <property type="project" value="UniProtKB-UniRule"/>
</dbReference>
<organism evidence="22 23">
    <name type="scientific">Stenotrophomonas panacihumi</name>
    <dbReference type="NCBI Taxonomy" id="676599"/>
    <lineage>
        <taxon>Bacteria</taxon>
        <taxon>Pseudomonadati</taxon>
        <taxon>Pseudomonadota</taxon>
        <taxon>Gammaproteobacteria</taxon>
        <taxon>Lysobacterales</taxon>
        <taxon>Lysobacteraceae</taxon>
        <taxon>Stenotrophomonas</taxon>
    </lineage>
</organism>
<dbReference type="GO" id="GO:0032259">
    <property type="term" value="P:methylation"/>
    <property type="evidence" value="ECO:0007669"/>
    <property type="project" value="UniProtKB-KW"/>
</dbReference>
<comment type="pathway">
    <text evidence="12 15">Porphyrin-containing compound metabolism; siroheme biosynthesis; precorrin-2 from uroporphyrinogen III: step 1/1.</text>
</comment>
<dbReference type="RefSeq" id="WP_057647879.1">
    <property type="nucleotide sequence ID" value="NZ_LLXU01000100.1"/>
</dbReference>
<dbReference type="GO" id="GO:0043115">
    <property type="term" value="F:precorrin-2 dehydrogenase activity"/>
    <property type="evidence" value="ECO:0007669"/>
    <property type="project" value="UniProtKB-UniRule"/>
</dbReference>
<dbReference type="InterPro" id="IPR012409">
    <property type="entry name" value="Sirohaem_synth"/>
</dbReference>
<feature type="binding site" evidence="15">
    <location>
        <begin position="304"/>
        <end position="306"/>
    </location>
    <ligand>
        <name>S-adenosyl-L-methionine</name>
        <dbReference type="ChEBI" id="CHEBI:59789"/>
    </ligand>
</feature>
<evidence type="ECO:0000256" key="12">
    <source>
        <dbReference type="ARBA" id="ARBA00025705"/>
    </source>
</evidence>
<evidence type="ECO:0000256" key="5">
    <source>
        <dbReference type="ARBA" id="ARBA00022679"/>
    </source>
</evidence>
<dbReference type="Pfam" id="PF13241">
    <property type="entry name" value="NAD_binding_7"/>
    <property type="match status" value="1"/>
</dbReference>
<evidence type="ECO:0000313" key="23">
    <source>
        <dbReference type="Proteomes" id="UP000051802"/>
    </source>
</evidence>
<dbReference type="InterPro" id="IPR035996">
    <property type="entry name" value="4pyrrol_Methylase_sf"/>
</dbReference>
<evidence type="ECO:0000256" key="1">
    <source>
        <dbReference type="ARBA" id="ARBA00005010"/>
    </source>
</evidence>
<dbReference type="InterPro" id="IPR037115">
    <property type="entry name" value="Sirohaem_synt_dimer_dom_sf"/>
</dbReference>
<feature type="binding site" evidence="15">
    <location>
        <begin position="45"/>
        <end position="46"/>
    </location>
    <ligand>
        <name>NAD(+)</name>
        <dbReference type="ChEBI" id="CHEBI:57540"/>
    </ligand>
</feature>
<comment type="similarity">
    <text evidence="2 17">Belongs to the precorrin methyltransferase family.</text>
</comment>
<evidence type="ECO:0000256" key="15">
    <source>
        <dbReference type="HAMAP-Rule" id="MF_01646"/>
    </source>
</evidence>
<keyword evidence="23" id="KW-1185">Reference proteome</keyword>
<keyword evidence="10 15" id="KW-0627">Porphyrin biosynthesis</keyword>
<dbReference type="FunFam" id="3.40.1010.10:FF:000001">
    <property type="entry name" value="Siroheme synthase"/>
    <property type="match status" value="1"/>
</dbReference>
<dbReference type="Pfam" id="PF10414">
    <property type="entry name" value="CysG_dimeriser"/>
    <property type="match status" value="1"/>
</dbReference>
<dbReference type="InterPro" id="IPR014776">
    <property type="entry name" value="4pyrrole_Mease_sub2"/>
</dbReference>
<dbReference type="Gene3D" id="3.30.160.110">
    <property type="entry name" value="Siroheme synthase, domain 2"/>
    <property type="match status" value="1"/>
</dbReference>
<dbReference type="GO" id="GO:0004851">
    <property type="term" value="F:uroporphyrin-III C-methyltransferase activity"/>
    <property type="evidence" value="ECO:0007669"/>
    <property type="project" value="UniProtKB-UniRule"/>
</dbReference>
<dbReference type="InterPro" id="IPR006366">
    <property type="entry name" value="CobA/CysG_C"/>
</dbReference>
<keyword evidence="11 15" id="KW-0511">Multifunctional enzyme</keyword>
<comment type="catalytic activity">
    <reaction evidence="15">
        <text>siroheme + 2 H(+) = sirohydrochlorin + Fe(2+)</text>
        <dbReference type="Rhea" id="RHEA:24360"/>
        <dbReference type="ChEBI" id="CHEBI:15378"/>
        <dbReference type="ChEBI" id="CHEBI:29033"/>
        <dbReference type="ChEBI" id="CHEBI:58351"/>
        <dbReference type="ChEBI" id="CHEBI:60052"/>
        <dbReference type="EC" id="4.99.1.4"/>
    </reaction>
</comment>
<dbReference type="NCBIfam" id="TIGR01470">
    <property type="entry name" value="cysG_Nterm"/>
    <property type="match status" value="1"/>
</dbReference>
<evidence type="ECO:0000256" key="14">
    <source>
        <dbReference type="ARBA" id="ARBA00060548"/>
    </source>
</evidence>
<dbReference type="NCBIfam" id="NF004790">
    <property type="entry name" value="PRK06136.1"/>
    <property type="match status" value="1"/>
</dbReference>
<dbReference type="SUPFAM" id="SSF53790">
    <property type="entry name" value="Tetrapyrrole methylase"/>
    <property type="match status" value="1"/>
</dbReference>
<dbReference type="InterPro" id="IPR003043">
    <property type="entry name" value="Uropor_MeTrfase_CS"/>
</dbReference>
<evidence type="ECO:0000256" key="3">
    <source>
        <dbReference type="ARBA" id="ARBA00022573"/>
    </source>
</evidence>
<feature type="modified residue" description="Phosphoserine" evidence="15">
    <location>
        <position position="131"/>
    </location>
</feature>
<dbReference type="Gene3D" id="3.40.1010.10">
    <property type="entry name" value="Cobalt-precorrin-4 Transmethylase, Domain 1"/>
    <property type="match status" value="1"/>
</dbReference>
<dbReference type="InterPro" id="IPR050161">
    <property type="entry name" value="Siro_Cobalamin_biosynth"/>
</dbReference>
<comment type="pathway">
    <text evidence="14 15">Cofactor biosynthesis; adenosylcobalamin biosynthesis; precorrin-2 from uroporphyrinogen III: step 1/1.</text>
</comment>
<feature type="binding site" evidence="15">
    <location>
        <begin position="334"/>
        <end position="335"/>
    </location>
    <ligand>
        <name>S-adenosyl-L-methionine</name>
        <dbReference type="ChEBI" id="CHEBI:59789"/>
    </ligand>
</feature>
<evidence type="ECO:0000256" key="16">
    <source>
        <dbReference type="PIRSR" id="PIRSR036426-1"/>
    </source>
</evidence>
<keyword evidence="3 15" id="KW-0169">Cobalamin biosynthesis</keyword>
<evidence type="ECO:0000259" key="20">
    <source>
        <dbReference type="Pfam" id="PF10414"/>
    </source>
</evidence>
<dbReference type="InterPro" id="IPR036291">
    <property type="entry name" value="NAD(P)-bd_dom_sf"/>
</dbReference>
<gene>
    <name evidence="15" type="primary">cysG</name>
    <name evidence="22" type="ORF">ARC20_13135</name>
</gene>
<dbReference type="UniPathway" id="UPA00148">
    <property type="reaction ID" value="UER00211"/>
</dbReference>
<feature type="binding site" evidence="15">
    <location>
        <position position="386"/>
    </location>
    <ligand>
        <name>S-adenosyl-L-methionine</name>
        <dbReference type="ChEBI" id="CHEBI:59789"/>
    </ligand>
</feature>
<dbReference type="SUPFAM" id="SSF51735">
    <property type="entry name" value="NAD(P)-binding Rossmann-fold domains"/>
    <property type="match status" value="1"/>
</dbReference>
<dbReference type="EC" id="4.99.1.4" evidence="15"/>
<dbReference type="InterPro" id="IPR028281">
    <property type="entry name" value="Sirohaem_synthase_central"/>
</dbReference>
<evidence type="ECO:0000256" key="17">
    <source>
        <dbReference type="RuleBase" id="RU003960"/>
    </source>
</evidence>
<dbReference type="STRING" id="676599.ARC20_13135"/>
<dbReference type="CDD" id="cd11642">
    <property type="entry name" value="SUMT"/>
    <property type="match status" value="1"/>
</dbReference>
<proteinExistence type="inferred from homology"/>
<comment type="pathway">
    <text evidence="15">Cofactor biosynthesis; adenosylcobalamin biosynthesis; sirohydrochlorin from precorrin-2: step 1/1.</text>
</comment>
<comment type="catalytic activity">
    <reaction evidence="13 15">
        <text>precorrin-2 + NAD(+) = sirohydrochlorin + NADH + 2 H(+)</text>
        <dbReference type="Rhea" id="RHEA:15613"/>
        <dbReference type="ChEBI" id="CHEBI:15378"/>
        <dbReference type="ChEBI" id="CHEBI:57540"/>
        <dbReference type="ChEBI" id="CHEBI:57945"/>
        <dbReference type="ChEBI" id="CHEBI:58351"/>
        <dbReference type="ChEBI" id="CHEBI:58827"/>
        <dbReference type="EC" id="1.3.1.76"/>
    </reaction>
</comment>
<keyword evidence="8 15" id="KW-0520">NAD</keyword>
<dbReference type="EC" id="1.3.1.76" evidence="15"/>
<feature type="active site" description="Proton acceptor" evidence="15 16">
    <location>
        <position position="251"/>
    </location>
</feature>
<evidence type="ECO:0000256" key="11">
    <source>
        <dbReference type="ARBA" id="ARBA00023268"/>
    </source>
</evidence>
<dbReference type="GO" id="GO:0051287">
    <property type="term" value="F:NAD binding"/>
    <property type="evidence" value="ECO:0007669"/>
    <property type="project" value="InterPro"/>
</dbReference>
<dbReference type="InterPro" id="IPR006367">
    <property type="entry name" value="Sirohaem_synthase_N"/>
</dbReference>
<evidence type="ECO:0000313" key="22">
    <source>
        <dbReference type="EMBL" id="KRG40174.1"/>
    </source>
</evidence>
<dbReference type="InterPro" id="IPR000878">
    <property type="entry name" value="4pyrrol_Mease"/>
</dbReference>
<dbReference type="PROSITE" id="PS00840">
    <property type="entry name" value="SUMT_2"/>
    <property type="match status" value="1"/>
</dbReference>
<dbReference type="EMBL" id="LLXU01000100">
    <property type="protein sequence ID" value="KRG40174.1"/>
    <property type="molecule type" value="Genomic_DNA"/>
</dbReference>
<comment type="caution">
    <text evidence="22">The sequence shown here is derived from an EMBL/GenBank/DDBJ whole genome shotgun (WGS) entry which is preliminary data.</text>
</comment>
<feature type="region of interest" description="Disordered" evidence="18">
    <location>
        <begin position="465"/>
        <end position="484"/>
    </location>
</feature>
<evidence type="ECO:0000256" key="9">
    <source>
        <dbReference type="ARBA" id="ARBA00023239"/>
    </source>
</evidence>
<evidence type="ECO:0000256" key="6">
    <source>
        <dbReference type="ARBA" id="ARBA00022691"/>
    </source>
</evidence>
<evidence type="ECO:0000256" key="10">
    <source>
        <dbReference type="ARBA" id="ARBA00023244"/>
    </source>
</evidence>
<comment type="catalytic activity">
    <reaction evidence="15">
        <text>uroporphyrinogen III + 2 S-adenosyl-L-methionine = precorrin-2 + 2 S-adenosyl-L-homocysteine + H(+)</text>
        <dbReference type="Rhea" id="RHEA:32459"/>
        <dbReference type="ChEBI" id="CHEBI:15378"/>
        <dbReference type="ChEBI" id="CHEBI:57308"/>
        <dbReference type="ChEBI" id="CHEBI:57856"/>
        <dbReference type="ChEBI" id="CHEBI:58827"/>
        <dbReference type="ChEBI" id="CHEBI:59789"/>
        <dbReference type="EC" id="2.1.1.107"/>
    </reaction>
</comment>
<dbReference type="Proteomes" id="UP000051802">
    <property type="component" value="Unassembled WGS sequence"/>
</dbReference>
<feature type="binding site" evidence="15">
    <location>
        <begin position="24"/>
        <end position="25"/>
    </location>
    <ligand>
        <name>NAD(+)</name>
        <dbReference type="ChEBI" id="CHEBI:57540"/>
    </ligand>
</feature>
<dbReference type="Pfam" id="PF00590">
    <property type="entry name" value="TP_methylase"/>
    <property type="match status" value="1"/>
</dbReference>
<feature type="active site" description="Proton donor" evidence="15 16">
    <location>
        <position position="273"/>
    </location>
</feature>
<feature type="region of interest" description="Uroporphyrinogen-III C-methyltransferase" evidence="15">
    <location>
        <begin position="219"/>
        <end position="484"/>
    </location>
</feature>
<evidence type="ECO:0000259" key="19">
    <source>
        <dbReference type="Pfam" id="PF00590"/>
    </source>
</evidence>
<sequence length="484" mass="51603">MSPALFPLFADLRGRPVLVVGGGAVAERKVQALRHAGARVRVGAPELTPALRQAAEDGAIEWWAGEFEPGWLQPRTWLVIAATDDLAVNQAVAASAEAQGIFANVVDDAALSSFQVPAVVERGALQVAISSGGGAPMVARHLRRWLESLLDDSWGGLVELFTRQRARIRTRFPDTGARRRFFEAQLAGPLPRLLRQRRDDDAARYLDTQLAQATPPARGAVVLVGAGAGDPGLLTLAALRALNEADVILYDRLVSGPVLALARRDAERIEVGKSARGQSTSQDHIHALMLEHARAGRRVVRLKGGDSFVFGRGGEELQFLRAHDVPFEVVPGITAALACAAYAGVPLTHRDHAQSVRFVTAHCRDSLDTLDWDALARERQTLAFYMGVAGLETIQARLLAGGRDGATPFALVENGSRPEQRVVTGRLDALAALARQHAVGSPALLILGEVAALAHELHWFGQAPLGPPPSLSAKPDGATLAHAA</sequence>
<dbReference type="InterPro" id="IPR014777">
    <property type="entry name" value="4pyrrole_Mease_sub1"/>
</dbReference>
<evidence type="ECO:0000256" key="8">
    <source>
        <dbReference type="ARBA" id="ARBA00023027"/>
    </source>
</evidence>
<comment type="similarity">
    <text evidence="15">In the N-terminal section; belongs to the precorrin-2 dehydrogenase / sirohydrochlorin ferrochelatase family.</text>
</comment>
<feature type="domain" description="Sirohaem synthase dimerisation" evidence="20">
    <location>
        <begin position="153"/>
        <end position="210"/>
    </location>
</feature>
<comment type="pathway">
    <text evidence="15">Porphyrin-containing compound metabolism; siroheme biosynthesis; siroheme from sirohydrochlorin: step 1/1.</text>
</comment>
<evidence type="ECO:0000256" key="18">
    <source>
        <dbReference type="SAM" id="MobiDB-lite"/>
    </source>
</evidence>
<keyword evidence="15" id="KW-0597">Phosphoprotein</keyword>
<evidence type="ECO:0000259" key="21">
    <source>
        <dbReference type="Pfam" id="PF14824"/>
    </source>
</evidence>
<dbReference type="PANTHER" id="PTHR45790:SF1">
    <property type="entry name" value="SIROHEME SYNTHASE"/>
    <property type="match status" value="1"/>
</dbReference>
<dbReference type="Pfam" id="PF14824">
    <property type="entry name" value="Sirohm_synth_M"/>
    <property type="match status" value="1"/>
</dbReference>
<dbReference type="EC" id="2.1.1.107" evidence="15"/>
<keyword evidence="6 15" id="KW-0949">S-adenosyl-L-methionine</keyword>
<name>A0A0R0AE28_9GAMM</name>
<keyword evidence="5 15" id="KW-0808">Transferase</keyword>
<dbReference type="GO" id="GO:0019354">
    <property type="term" value="P:siroheme biosynthetic process"/>
    <property type="evidence" value="ECO:0007669"/>
    <property type="project" value="UniProtKB-UniRule"/>
</dbReference>
<comment type="function">
    <text evidence="15">Multifunctional enzyme that catalyzes the SAM-dependent methylations of uroporphyrinogen III at position C-2 and C-7 to form precorrin-2 via precorrin-1. Then it catalyzes the NAD-dependent ring dehydrogenation of precorrin-2 to yield sirohydrochlorin. Finally, it catalyzes the ferrochelation of sirohydrochlorin to yield siroheme.</text>
</comment>
<dbReference type="NCBIfam" id="TIGR01469">
    <property type="entry name" value="cobA_cysG_Cterm"/>
    <property type="match status" value="1"/>
</dbReference>
<keyword evidence="9 15" id="KW-0456">Lyase</keyword>
<dbReference type="Gene3D" id="3.30.950.10">
    <property type="entry name" value="Methyltransferase, Cobalt-precorrin-4 Transmethylase, Domain 2"/>
    <property type="match status" value="1"/>
</dbReference>
<dbReference type="NCBIfam" id="NF007922">
    <property type="entry name" value="PRK10637.1"/>
    <property type="match status" value="1"/>
</dbReference>
<evidence type="ECO:0000256" key="7">
    <source>
        <dbReference type="ARBA" id="ARBA00023002"/>
    </source>
</evidence>
<dbReference type="AlphaFoldDB" id="A0A0R0AE28"/>
<evidence type="ECO:0000256" key="13">
    <source>
        <dbReference type="ARBA" id="ARBA00047561"/>
    </source>
</evidence>
<dbReference type="GO" id="GO:0051266">
    <property type="term" value="F:sirohydrochlorin ferrochelatase activity"/>
    <property type="evidence" value="ECO:0007669"/>
    <property type="project" value="UniProtKB-EC"/>
</dbReference>
<keyword evidence="4 15" id="KW-0489">Methyltransferase</keyword>
<feature type="domain" description="Siroheme synthase central" evidence="21">
    <location>
        <begin position="122"/>
        <end position="148"/>
    </location>
</feature>
<protein>
    <recommendedName>
        <fullName evidence="15">Siroheme synthase</fullName>
    </recommendedName>
    <domain>
        <recommendedName>
            <fullName evidence="15">Uroporphyrinogen-III C-methyltransferase</fullName>
            <shortName evidence="15">Urogen III methylase</shortName>
            <ecNumber evidence="15">2.1.1.107</ecNumber>
        </recommendedName>
        <alternativeName>
            <fullName evidence="15">SUMT</fullName>
        </alternativeName>
        <alternativeName>
            <fullName evidence="15">Uroporphyrinogen III methylase</fullName>
            <shortName evidence="15">UROM</shortName>
        </alternativeName>
    </domain>
    <domain>
        <recommendedName>
            <fullName evidence="15">Precorrin-2 dehydrogenase</fullName>
            <ecNumber evidence="15">1.3.1.76</ecNumber>
        </recommendedName>
    </domain>
    <domain>
        <recommendedName>
            <fullName evidence="15">Sirohydrochlorin ferrochelatase</fullName>
            <ecNumber evidence="15">4.99.1.4</ecNumber>
        </recommendedName>
    </domain>
</protein>
<dbReference type="SUPFAM" id="SSF75615">
    <property type="entry name" value="Siroheme synthase middle domains-like"/>
    <property type="match status" value="1"/>
</dbReference>
<feature type="domain" description="Tetrapyrrole methylase" evidence="19">
    <location>
        <begin position="221"/>
        <end position="430"/>
    </location>
</feature>
<dbReference type="HAMAP" id="MF_01646">
    <property type="entry name" value="Siroheme_synth"/>
    <property type="match status" value="1"/>
</dbReference>
<accession>A0A0R0AE28</accession>
<feature type="region of interest" description="Precorrin-2 dehydrogenase / sirohydrochlorin ferrochelatase" evidence="15">
    <location>
        <begin position="1"/>
        <end position="206"/>
    </location>
</feature>
<dbReference type="Gene3D" id="1.10.8.210">
    <property type="entry name" value="Sirohaem synthase, dimerisation domain"/>
    <property type="match status" value="1"/>
</dbReference>
<dbReference type="InterPro" id="IPR019478">
    <property type="entry name" value="Sirohaem_synthase_dimer_dom"/>
</dbReference>
<evidence type="ECO:0000256" key="4">
    <source>
        <dbReference type="ARBA" id="ARBA00022603"/>
    </source>
</evidence>
<dbReference type="FunFam" id="3.30.950.10:FF:000001">
    <property type="entry name" value="Siroheme synthase"/>
    <property type="match status" value="1"/>
</dbReference>
<comment type="pathway">
    <text evidence="1 15">Porphyrin-containing compound metabolism; siroheme biosynthesis; sirohydrochlorin from precorrin-2: step 1/1.</text>
</comment>
<dbReference type="PIRSF" id="PIRSF036426">
    <property type="entry name" value="Sirohaem_synth"/>
    <property type="match status" value="1"/>
</dbReference>
<dbReference type="UniPathway" id="UPA00262">
    <property type="reaction ID" value="UER00211"/>
</dbReference>
<comment type="caution">
    <text evidence="15">Lacks conserved residue(s) required for the propagation of feature annotation.</text>
</comment>